<dbReference type="RefSeq" id="WP_236291971.1">
    <property type="nucleotide sequence ID" value="NZ_CAKMMW010000025.1"/>
</dbReference>
<evidence type="ECO:0000313" key="2">
    <source>
        <dbReference type="Proteomes" id="UP000838821"/>
    </source>
</evidence>
<dbReference type="Proteomes" id="UP000838821">
    <property type="component" value="Unassembled WGS sequence"/>
</dbReference>
<accession>A0ABM9CW42</accession>
<dbReference type="EMBL" id="CAKMMW010000025">
    <property type="protein sequence ID" value="CAH1225751.1"/>
    <property type="molecule type" value="Genomic_DNA"/>
</dbReference>
<evidence type="ECO:0000313" key="1">
    <source>
        <dbReference type="EMBL" id="CAH1225751.1"/>
    </source>
</evidence>
<dbReference type="InterPro" id="IPR053161">
    <property type="entry name" value="Ulvan_degrading_GH"/>
</dbReference>
<protein>
    <recommendedName>
        <fullName evidence="3">Glycoside hydrolase</fullName>
    </recommendedName>
</protein>
<comment type="caution">
    <text evidence="1">The sequence shown here is derived from an EMBL/GenBank/DDBJ whole genome shotgun (WGS) entry which is preliminary data.</text>
</comment>
<sequence length="801" mass="89118">MRNRLSFLSLWSINDALNLEQLKAGLDELRLAGLEGVIFHPRFYPNEPVYMSEEYLHILSNLILYAKSTGMIFWIYDENGWPSGTASGEVIKRLPDSSCKYVNWISDEEGGRLVFGEKAAVSSLDAAATQTFIAIIHEGYRKGLLPEAFEYVTGFFSDEVAFLDGHGITVKTGAIPWDEGFVELYEGKYHEALLPNLPLLFTTGKGYETFRARYWEMLTDAIIASFYKPIADWCEKHGKKFTAHLKAEESPFFQLSYSGSCFQVLKYVETPAIDALERFPGNNFYPRIAHSIAMQQGRDGALVEAMGGSGWGVSPESFTNYVMWLAGHGVEHIVLHLNQLKLTTQAVQDWPPSMPSHLTWKDAFPALLASIKKQAAQLPDLRANPEVLIVTPTRGIMAHFDTTDAMQMNEHDGSNIPASTAGILNAKMLALVEACHAAGLHYELSEERFIEESGLFMDGALRIGMRDYSHVLIADGCRWKDPAIEDRLRSAGITLCHSEDWRDVLPIKASAVVSAAVTSDLKQTPWMAESPQWNQILVELQQQKSGKLLVELNLEESESFGGMTLLLLDAVSEVWVNGQPMELLPTTSGFEGDISVAQIAGKSKLMLEVKSLPEGEAFPIAFLRGNFAVKSKAALIEKDEHQWMLEGPLELSPISAVINSANLIESGFPYASSPIAVRKTVFLDASERGDIQLTDLWADAAFVKLGGQELGWCWGPDWSVPLPQSLLEGSYELEVLLYPSTFNMYGPHHHLDGDRYLTSPDQYKGIKNFADRPDAPEQTRVSCAHFVKWGISGDVQLLHWK</sequence>
<evidence type="ECO:0008006" key="3">
    <source>
        <dbReference type="Google" id="ProtNLM"/>
    </source>
</evidence>
<dbReference type="PANTHER" id="PTHR36848:SF2">
    <property type="entry name" value="SECRETED PROTEIN"/>
    <property type="match status" value="1"/>
</dbReference>
<proteinExistence type="predicted"/>
<keyword evidence="2" id="KW-1185">Reference proteome</keyword>
<organism evidence="1 2">
    <name type="scientific">Paenibacillus allorhizoplanae</name>
    <dbReference type="NCBI Taxonomy" id="2905648"/>
    <lineage>
        <taxon>Bacteria</taxon>
        <taxon>Bacillati</taxon>
        <taxon>Bacillota</taxon>
        <taxon>Bacilli</taxon>
        <taxon>Bacillales</taxon>
        <taxon>Paenibacillaceae</taxon>
        <taxon>Paenibacillus</taxon>
    </lineage>
</organism>
<gene>
    <name evidence="1" type="ORF">PAECIP111891_05859</name>
</gene>
<dbReference type="PANTHER" id="PTHR36848">
    <property type="entry name" value="DNA-BINDING PROTEIN (PUTATIVE SECRETED PROTEIN)-RELATED"/>
    <property type="match status" value="1"/>
</dbReference>
<name>A0ABM9CW42_9BACL</name>
<reference evidence="1" key="1">
    <citation type="submission" date="2022-01" db="EMBL/GenBank/DDBJ databases">
        <authorList>
            <person name="Criscuolo A."/>
        </authorList>
    </citation>
    <scope>NUCLEOTIDE SEQUENCE</scope>
    <source>
        <strain evidence="1">CIP111891</strain>
    </source>
</reference>